<dbReference type="Pfam" id="PF00425">
    <property type="entry name" value="Chorismate_bind"/>
    <property type="match status" value="1"/>
</dbReference>
<proteinExistence type="predicted"/>
<dbReference type="Gene3D" id="3.30.470.10">
    <property type="match status" value="1"/>
</dbReference>
<keyword evidence="3" id="KW-1185">Reference proteome</keyword>
<sequence>MVKQTLQFDFMINETQRKPLLFSQPEELIIANHLKDVANCLEKVEQAVENGYYVAGYISYEVAHSFFDIHKKTDNHMPFIWFGVFREPSVQVFDQNGGFSVESWEIAQSKLEYNETFQHIMDAIMEGKIDQINYTVPFRANFHGDPFTYYNQLRNAQRAKYCAYLDIGDFQILSASPELFFHVKNGRITAKPMKGTIHRGKTYEEDIQNKHWLQTSKKNQQENNLITTLMSDELKRIANEASIEIVEKYSVEKYPTVYQMTSTISGDILPEVRFIDLIKALFPCGSISGVPKRESIQMITELEPVPREVYCGAIGYITPEKEAVFNVPIRTVVIDKQNGIARYGAGGAITKDSNVDEEYDEVLTKTKVLHIKNQPFQLLETFGLYDGKYVVFSEHISRLEKSANYFDFHLNLPRIKEKLMQYAHCHKDGAWKVRLLVDENGQGHTEIFRLHEIENPKVCLAKKPINKENTFLYHKTTNRSFYKEHMRDDVLDVLLWNENDEITEFTIGNVVVEIDGERFTPPIECGLLPGTFREKLLSDGTIVERKIKKADLHSCTRIWLINSVRKWVEVELVKQDRSH</sequence>
<dbReference type="InterPro" id="IPR005801">
    <property type="entry name" value="ADC_synthase"/>
</dbReference>
<gene>
    <name evidence="2" type="ORF">DFR56_102346</name>
</gene>
<feature type="domain" description="Chorismate-utilising enzyme C-terminal" evidence="1">
    <location>
        <begin position="110"/>
        <end position="365"/>
    </location>
</feature>
<dbReference type="Gene3D" id="3.60.120.10">
    <property type="entry name" value="Anthranilate synthase"/>
    <property type="match status" value="1"/>
</dbReference>
<dbReference type="Gene3D" id="3.20.10.10">
    <property type="entry name" value="D-amino Acid Aminotransferase, subunit A, domain 2"/>
    <property type="match status" value="1"/>
</dbReference>
<dbReference type="InterPro" id="IPR001544">
    <property type="entry name" value="Aminotrans_IV"/>
</dbReference>
<dbReference type="SUPFAM" id="SSF56322">
    <property type="entry name" value="ADC synthase"/>
    <property type="match status" value="1"/>
</dbReference>
<dbReference type="EMBL" id="QJJQ01000002">
    <property type="protein sequence ID" value="PXW89568.1"/>
    <property type="molecule type" value="Genomic_DNA"/>
</dbReference>
<dbReference type="Proteomes" id="UP000247978">
    <property type="component" value="Unassembled WGS sequence"/>
</dbReference>
<evidence type="ECO:0000313" key="2">
    <source>
        <dbReference type="EMBL" id="PXW89568.1"/>
    </source>
</evidence>
<evidence type="ECO:0000259" key="1">
    <source>
        <dbReference type="Pfam" id="PF00425"/>
    </source>
</evidence>
<dbReference type="GO" id="GO:0000162">
    <property type="term" value="P:L-tryptophan biosynthetic process"/>
    <property type="evidence" value="ECO:0007669"/>
    <property type="project" value="TreeGrafter"/>
</dbReference>
<dbReference type="InterPro" id="IPR043132">
    <property type="entry name" value="BCAT-like_C"/>
</dbReference>
<name>A0A2V3W8Q2_9BACI</name>
<accession>A0A2V3W8Q2</accession>
<dbReference type="GO" id="GO:0016829">
    <property type="term" value="F:lyase activity"/>
    <property type="evidence" value="ECO:0007669"/>
    <property type="project" value="UniProtKB-KW"/>
</dbReference>
<dbReference type="GO" id="GO:0046820">
    <property type="term" value="F:4-amino-4-deoxychorismate synthase activity"/>
    <property type="evidence" value="ECO:0007669"/>
    <property type="project" value="TreeGrafter"/>
</dbReference>
<dbReference type="RefSeq" id="WP_242694448.1">
    <property type="nucleotide sequence ID" value="NZ_JADIJL010000001.1"/>
</dbReference>
<reference evidence="2 3" key="1">
    <citation type="submission" date="2018-05" db="EMBL/GenBank/DDBJ databases">
        <title>Genomic Encyclopedia of Type Strains, Phase IV (KMG-IV): sequencing the most valuable type-strain genomes for metagenomic binning, comparative biology and taxonomic classification.</title>
        <authorList>
            <person name="Goeker M."/>
        </authorList>
    </citation>
    <scope>NUCLEOTIDE SEQUENCE [LARGE SCALE GENOMIC DNA]</scope>
    <source>
        <strain evidence="2 3">DSM 28556</strain>
    </source>
</reference>
<dbReference type="PANTHER" id="PTHR11236">
    <property type="entry name" value="AMINOBENZOATE/ANTHRANILATE SYNTHASE"/>
    <property type="match status" value="1"/>
</dbReference>
<protein>
    <submittedName>
        <fullName evidence="2">Aminodeoxychorismate synthase subunit I /aminodeoxychorismate lyase apoprotein</fullName>
    </submittedName>
</protein>
<evidence type="ECO:0000313" key="3">
    <source>
        <dbReference type="Proteomes" id="UP000247978"/>
    </source>
</evidence>
<dbReference type="PANTHER" id="PTHR11236:SF50">
    <property type="entry name" value="AMINODEOXYCHORISMATE SYNTHASE COMPONENT 1"/>
    <property type="match status" value="1"/>
</dbReference>
<dbReference type="Pfam" id="PF01063">
    <property type="entry name" value="Aminotran_4"/>
    <property type="match status" value="1"/>
</dbReference>
<dbReference type="SUPFAM" id="SSF56752">
    <property type="entry name" value="D-aminoacid aminotransferase-like PLP-dependent enzymes"/>
    <property type="match status" value="1"/>
</dbReference>
<comment type="caution">
    <text evidence="2">The sequence shown here is derived from an EMBL/GenBank/DDBJ whole genome shotgun (WGS) entry which is preliminary data.</text>
</comment>
<dbReference type="InterPro" id="IPR015890">
    <property type="entry name" value="Chorismate_C"/>
</dbReference>
<dbReference type="AlphaFoldDB" id="A0A2V3W8Q2"/>
<dbReference type="InterPro" id="IPR019999">
    <property type="entry name" value="Anth_synth_I-like"/>
</dbReference>
<organism evidence="2 3">
    <name type="scientific">Pseudogracilibacillus auburnensis</name>
    <dbReference type="NCBI Taxonomy" id="1494959"/>
    <lineage>
        <taxon>Bacteria</taxon>
        <taxon>Bacillati</taxon>
        <taxon>Bacillota</taxon>
        <taxon>Bacilli</taxon>
        <taxon>Bacillales</taxon>
        <taxon>Bacillaceae</taxon>
        <taxon>Pseudogracilibacillus</taxon>
    </lineage>
</organism>
<dbReference type="InterPro" id="IPR036038">
    <property type="entry name" value="Aminotransferase-like"/>
</dbReference>
<keyword evidence="2" id="KW-0456">Lyase</keyword>
<dbReference type="InterPro" id="IPR043131">
    <property type="entry name" value="BCAT-like_N"/>
</dbReference>